<evidence type="ECO:0000313" key="3">
    <source>
        <dbReference type="Proteomes" id="UP001355207"/>
    </source>
</evidence>
<accession>A0AAX4JK51</accession>
<evidence type="ECO:0000313" key="2">
    <source>
        <dbReference type="EMBL" id="WWC85371.1"/>
    </source>
</evidence>
<organism evidence="2 3">
    <name type="scientific">Kwoniella dendrophila CBS 6074</name>
    <dbReference type="NCBI Taxonomy" id="1295534"/>
    <lineage>
        <taxon>Eukaryota</taxon>
        <taxon>Fungi</taxon>
        <taxon>Dikarya</taxon>
        <taxon>Basidiomycota</taxon>
        <taxon>Agaricomycotina</taxon>
        <taxon>Tremellomycetes</taxon>
        <taxon>Tremellales</taxon>
        <taxon>Cryptococcaceae</taxon>
        <taxon>Kwoniella</taxon>
    </lineage>
</organism>
<dbReference type="InterPro" id="IPR045469">
    <property type="entry name" value="Nis1"/>
</dbReference>
<feature type="chain" id="PRO_5043455629" evidence="1">
    <location>
        <begin position="20"/>
        <end position="137"/>
    </location>
</feature>
<keyword evidence="3" id="KW-1185">Reference proteome</keyword>
<dbReference type="GeneID" id="91090906"/>
<gene>
    <name evidence="2" type="ORF">L201_000234</name>
</gene>
<proteinExistence type="predicted"/>
<dbReference type="Proteomes" id="UP001355207">
    <property type="component" value="Chromosome 1"/>
</dbReference>
<dbReference type="EMBL" id="CP144098">
    <property type="protein sequence ID" value="WWC85371.1"/>
    <property type="molecule type" value="Genomic_DNA"/>
</dbReference>
<reference evidence="2 3" key="1">
    <citation type="submission" date="2024-01" db="EMBL/GenBank/DDBJ databases">
        <title>Comparative genomics of Cryptococcus and Kwoniella reveals pathogenesis evolution and contrasting modes of karyotype evolution via chromosome fusion or intercentromeric recombination.</title>
        <authorList>
            <person name="Coelho M.A."/>
            <person name="David-Palma M."/>
            <person name="Shea T."/>
            <person name="Bowers K."/>
            <person name="McGinley-Smith S."/>
            <person name="Mohammad A.W."/>
            <person name="Gnirke A."/>
            <person name="Yurkov A.M."/>
            <person name="Nowrousian M."/>
            <person name="Sun S."/>
            <person name="Cuomo C.A."/>
            <person name="Heitman J."/>
        </authorList>
    </citation>
    <scope>NUCLEOTIDE SEQUENCE [LARGE SCALE GENOMIC DNA]</scope>
    <source>
        <strain evidence="2 3">CBS 6074</strain>
    </source>
</reference>
<feature type="signal peptide" evidence="1">
    <location>
        <begin position="1"/>
        <end position="19"/>
    </location>
</feature>
<sequence length="137" mass="15024">MKFFSTLAFLTSLSLLVSAKISEITIEESNYLSGDNVTVIVSSHSYIQNWDDFGIIWGLQRSGEDCDECIGQELGYQNLYGNNTLGNTTYSVPLPNTTVGEYVFKAAVPYLVGASGATGINYFNQTINLVSNARTRK</sequence>
<dbReference type="AlphaFoldDB" id="A0AAX4JK51"/>
<keyword evidence="1" id="KW-0732">Signal</keyword>
<dbReference type="Pfam" id="PF19271">
    <property type="entry name" value="Nis1"/>
    <property type="match status" value="1"/>
</dbReference>
<protein>
    <submittedName>
        <fullName evidence="2">Uncharacterized protein</fullName>
    </submittedName>
</protein>
<name>A0AAX4JK51_9TREE</name>
<evidence type="ECO:0000256" key="1">
    <source>
        <dbReference type="SAM" id="SignalP"/>
    </source>
</evidence>
<dbReference type="RefSeq" id="XP_066072134.1">
    <property type="nucleotide sequence ID" value="XM_066216037.1"/>
</dbReference>